<dbReference type="PANTHER" id="PTHR35186">
    <property type="entry name" value="ANK_REP_REGION DOMAIN-CONTAINING PROTEIN"/>
    <property type="match status" value="1"/>
</dbReference>
<evidence type="ECO:0000256" key="1">
    <source>
        <dbReference type="SAM" id="Coils"/>
    </source>
</evidence>
<dbReference type="Proteomes" id="UP001316803">
    <property type="component" value="Unassembled WGS sequence"/>
</dbReference>
<accession>A0AAN8ELF3</accession>
<dbReference type="InterPro" id="IPR056002">
    <property type="entry name" value="DUF7580"/>
</dbReference>
<proteinExistence type="predicted"/>
<comment type="caution">
    <text evidence="3">The sequence shown here is derived from an EMBL/GenBank/DDBJ whole genome shotgun (WGS) entry which is preliminary data.</text>
</comment>
<dbReference type="PANTHER" id="PTHR35186:SF4">
    <property type="entry name" value="PRION-INHIBITION AND PROPAGATION HELO DOMAIN-CONTAINING PROTEIN"/>
    <property type="match status" value="1"/>
</dbReference>
<dbReference type="AlphaFoldDB" id="A0AAN8ELF3"/>
<organism evidence="3 4">
    <name type="scientific">Knufia fluminis</name>
    <dbReference type="NCBI Taxonomy" id="191047"/>
    <lineage>
        <taxon>Eukaryota</taxon>
        <taxon>Fungi</taxon>
        <taxon>Dikarya</taxon>
        <taxon>Ascomycota</taxon>
        <taxon>Pezizomycotina</taxon>
        <taxon>Eurotiomycetes</taxon>
        <taxon>Chaetothyriomycetidae</taxon>
        <taxon>Chaetothyriales</taxon>
        <taxon>Trichomeriaceae</taxon>
        <taxon>Knufia</taxon>
    </lineage>
</organism>
<dbReference type="EMBL" id="JAKLMC020000011">
    <property type="protein sequence ID" value="KAK5953532.1"/>
    <property type="molecule type" value="Genomic_DNA"/>
</dbReference>
<gene>
    <name evidence="3" type="ORF">OHC33_005476</name>
</gene>
<sequence length="583" mass="66187">MLPLLIKGLTGAARAAETFDTLRRSSRELDRYGRKLKRELTIYQTTLVELLEGIVKSDDELQEMMLDTESHLWIRYDAAVRQRLGHRYESFVETVEEIEDELQELVNRLDLKTVSSTTLERDEKSWSKEIRRFKMAFNKDAYQELCNRIQELNNFLTNVTQSSLRSVTNQQQKRLPRAEYGHQLKRLREDARNIHRTVTDKAYWQCACGHQVMLRMRPALGSSSIPEGPELLPGYWRLGVDEPMSTDGWLLLELYPQHSAGKENELPPSYVAAQTSEIDVSANGEQHVRPILHETACAISVSQRKVKKTVQWKVADDVPPISMVQMQMTGVSLANPRINNMCSSQLSITDKDVGYIEGPDSWKCSVKCTAREQACAMNVGRLLDRNSHKASAACVVFSRRERLAVAATLALSVLFLDGSWLKPVWSSDDIDLVRDVDVFVDKQGTQHKISDLAFSWTSCLPTVLDGEVGLKCQSLRLQRKTAALFALAMTLIELSLGEPMSKLQTEEERQGDFVSSNVAAASRLLPRIQDASGFEYSEVVRKCLDCPFDIRDPTMDNETFLSICFDEIARPLMNDYEQFIGFK</sequence>
<evidence type="ECO:0000313" key="4">
    <source>
        <dbReference type="Proteomes" id="UP001316803"/>
    </source>
</evidence>
<feature type="coiled-coil region" evidence="1">
    <location>
        <begin position="88"/>
        <end position="115"/>
    </location>
</feature>
<dbReference type="Pfam" id="PF24476">
    <property type="entry name" value="DUF7580"/>
    <property type="match status" value="1"/>
</dbReference>
<evidence type="ECO:0000313" key="3">
    <source>
        <dbReference type="EMBL" id="KAK5953532.1"/>
    </source>
</evidence>
<keyword evidence="1" id="KW-0175">Coiled coil</keyword>
<name>A0AAN8ELF3_9EURO</name>
<feature type="domain" description="DUF7580" evidence="2">
    <location>
        <begin position="371"/>
        <end position="577"/>
    </location>
</feature>
<keyword evidence="4" id="KW-1185">Reference proteome</keyword>
<reference evidence="3 4" key="1">
    <citation type="submission" date="2022-12" db="EMBL/GenBank/DDBJ databases">
        <title>Genomic features and morphological characterization of a novel Knufia sp. strain isolated from spacecraft assembly facility.</title>
        <authorList>
            <person name="Teixeira M."/>
            <person name="Chander A.M."/>
            <person name="Stajich J.E."/>
            <person name="Venkateswaran K."/>
        </authorList>
    </citation>
    <scope>NUCLEOTIDE SEQUENCE [LARGE SCALE GENOMIC DNA]</scope>
    <source>
        <strain evidence="3 4">FJI-L2-BK-P2</strain>
    </source>
</reference>
<evidence type="ECO:0000259" key="2">
    <source>
        <dbReference type="Pfam" id="PF24476"/>
    </source>
</evidence>
<protein>
    <recommendedName>
        <fullName evidence="2">DUF7580 domain-containing protein</fullName>
    </recommendedName>
</protein>